<dbReference type="RefSeq" id="WP_345048473.1">
    <property type="nucleotide sequence ID" value="NZ_BAAAVM010000021.1"/>
</dbReference>
<dbReference type="EMBL" id="BAAAVM010000021">
    <property type="protein sequence ID" value="GAA3131909.1"/>
    <property type="molecule type" value="Genomic_DNA"/>
</dbReference>
<evidence type="ECO:0000256" key="1">
    <source>
        <dbReference type="SAM" id="MobiDB-lite"/>
    </source>
</evidence>
<organism evidence="2 3">
    <name type="scientific">Streptomyces rameus</name>
    <dbReference type="NCBI Taxonomy" id="68261"/>
    <lineage>
        <taxon>Bacteria</taxon>
        <taxon>Bacillati</taxon>
        <taxon>Actinomycetota</taxon>
        <taxon>Actinomycetes</taxon>
        <taxon>Kitasatosporales</taxon>
        <taxon>Streptomycetaceae</taxon>
        <taxon>Streptomyces</taxon>
    </lineage>
</organism>
<protein>
    <submittedName>
        <fullName evidence="2">Uncharacterized protein</fullName>
    </submittedName>
</protein>
<comment type="caution">
    <text evidence="2">The sequence shown here is derived from an EMBL/GenBank/DDBJ whole genome shotgun (WGS) entry which is preliminary data.</text>
</comment>
<proteinExistence type="predicted"/>
<keyword evidence="3" id="KW-1185">Reference proteome</keyword>
<evidence type="ECO:0000313" key="2">
    <source>
        <dbReference type="EMBL" id="GAA3131909.1"/>
    </source>
</evidence>
<name>A0ABP6MZY5_9ACTN</name>
<accession>A0ABP6MZY5</accession>
<gene>
    <name evidence="2" type="ORF">GCM10010521_17290</name>
</gene>
<feature type="region of interest" description="Disordered" evidence="1">
    <location>
        <begin position="93"/>
        <end position="112"/>
    </location>
</feature>
<evidence type="ECO:0000313" key="3">
    <source>
        <dbReference type="Proteomes" id="UP001500893"/>
    </source>
</evidence>
<dbReference type="Proteomes" id="UP001500893">
    <property type="component" value="Unassembled WGS sequence"/>
</dbReference>
<sequence length="112" mass="11867">MAQLDYEDMDHSLGLWSTLVKAHQAAGRLGELLAEEVAQGRIAAGELHEDAIADALSGPVRLTRSRFCCRRATRRSSVAGSYRAPGGVVPGSALRRCGRSPRPGPSAAALWA</sequence>
<reference evidence="3" key="1">
    <citation type="journal article" date="2019" name="Int. J. Syst. Evol. Microbiol.">
        <title>The Global Catalogue of Microorganisms (GCM) 10K type strain sequencing project: providing services to taxonomists for standard genome sequencing and annotation.</title>
        <authorList>
            <consortium name="The Broad Institute Genomics Platform"/>
            <consortium name="The Broad Institute Genome Sequencing Center for Infectious Disease"/>
            <person name="Wu L."/>
            <person name="Ma J."/>
        </authorList>
    </citation>
    <scope>NUCLEOTIDE SEQUENCE [LARGE SCALE GENOMIC DNA]</scope>
    <source>
        <strain evidence="3">JCM 11574</strain>
    </source>
</reference>